<feature type="compositionally biased region" description="Basic and acidic residues" evidence="1">
    <location>
        <begin position="1"/>
        <end position="15"/>
    </location>
</feature>
<feature type="compositionally biased region" description="Low complexity" evidence="1">
    <location>
        <begin position="18"/>
        <end position="29"/>
    </location>
</feature>
<dbReference type="InParanoid" id="A0A200PP36"/>
<comment type="caution">
    <text evidence="2">The sequence shown here is derived from an EMBL/GenBank/DDBJ whole genome shotgun (WGS) entry which is preliminary data.</text>
</comment>
<keyword evidence="3" id="KW-1185">Reference proteome</keyword>
<gene>
    <name evidence="2" type="ORF">BVC80_9069g106</name>
</gene>
<dbReference type="STRING" id="56857.A0A200PP36"/>
<dbReference type="Proteomes" id="UP000195402">
    <property type="component" value="Unassembled WGS sequence"/>
</dbReference>
<feature type="region of interest" description="Disordered" evidence="1">
    <location>
        <begin position="57"/>
        <end position="112"/>
    </location>
</feature>
<dbReference type="AlphaFoldDB" id="A0A200PP36"/>
<protein>
    <submittedName>
        <fullName evidence="2">Uncharacterized protein</fullName>
    </submittedName>
</protein>
<feature type="region of interest" description="Disordered" evidence="1">
    <location>
        <begin position="1"/>
        <end position="29"/>
    </location>
</feature>
<name>A0A200PP36_MACCD</name>
<dbReference type="OMA" id="FPPEKVQ"/>
<proteinExistence type="predicted"/>
<evidence type="ECO:0000313" key="3">
    <source>
        <dbReference type="Proteomes" id="UP000195402"/>
    </source>
</evidence>
<reference evidence="2 3" key="1">
    <citation type="journal article" date="2017" name="Mol. Plant">
        <title>The Genome of Medicinal Plant Macleaya cordata Provides New Insights into Benzylisoquinoline Alkaloids Metabolism.</title>
        <authorList>
            <person name="Liu X."/>
            <person name="Liu Y."/>
            <person name="Huang P."/>
            <person name="Ma Y."/>
            <person name="Qing Z."/>
            <person name="Tang Q."/>
            <person name="Cao H."/>
            <person name="Cheng P."/>
            <person name="Zheng Y."/>
            <person name="Yuan Z."/>
            <person name="Zhou Y."/>
            <person name="Liu J."/>
            <person name="Tang Z."/>
            <person name="Zhuo Y."/>
            <person name="Zhang Y."/>
            <person name="Yu L."/>
            <person name="Huang J."/>
            <person name="Yang P."/>
            <person name="Peng Q."/>
            <person name="Zhang J."/>
            <person name="Jiang W."/>
            <person name="Zhang Z."/>
            <person name="Lin K."/>
            <person name="Ro D.K."/>
            <person name="Chen X."/>
            <person name="Xiong X."/>
            <person name="Shang Y."/>
            <person name="Huang S."/>
            <person name="Zeng J."/>
        </authorList>
    </citation>
    <scope>NUCLEOTIDE SEQUENCE [LARGE SCALE GENOMIC DNA]</scope>
    <source>
        <strain evidence="3">cv. BLH2017</strain>
        <tissue evidence="2">Root</tissue>
    </source>
</reference>
<evidence type="ECO:0000256" key="1">
    <source>
        <dbReference type="SAM" id="MobiDB-lite"/>
    </source>
</evidence>
<feature type="compositionally biased region" description="Pro residues" evidence="1">
    <location>
        <begin position="101"/>
        <end position="112"/>
    </location>
</feature>
<feature type="compositionally biased region" description="Low complexity" evidence="1">
    <location>
        <begin position="61"/>
        <end position="100"/>
    </location>
</feature>
<dbReference type="OrthoDB" id="1743936at2759"/>
<organism evidence="2 3">
    <name type="scientific">Macleaya cordata</name>
    <name type="common">Five-seeded plume-poppy</name>
    <name type="synonym">Bocconia cordata</name>
    <dbReference type="NCBI Taxonomy" id="56857"/>
    <lineage>
        <taxon>Eukaryota</taxon>
        <taxon>Viridiplantae</taxon>
        <taxon>Streptophyta</taxon>
        <taxon>Embryophyta</taxon>
        <taxon>Tracheophyta</taxon>
        <taxon>Spermatophyta</taxon>
        <taxon>Magnoliopsida</taxon>
        <taxon>Ranunculales</taxon>
        <taxon>Papaveraceae</taxon>
        <taxon>Papaveroideae</taxon>
        <taxon>Macleaya</taxon>
    </lineage>
</organism>
<accession>A0A200PP36</accession>
<evidence type="ECO:0000313" key="2">
    <source>
        <dbReference type="EMBL" id="OUZ99986.1"/>
    </source>
</evidence>
<sequence>MEKGDGGDFPPEKVQPDTTTGTGTGTVTVTASSDFPLKKLARQLDFTAFCSASTGVVLPEHPQQQQQQQKKPQPQPQAQSQPLPQAQPLPHTQPLSQAQSLPPPPRPSLLPV</sequence>
<dbReference type="EMBL" id="MVGT01004386">
    <property type="protein sequence ID" value="OUZ99986.1"/>
    <property type="molecule type" value="Genomic_DNA"/>
</dbReference>